<dbReference type="InterPro" id="IPR036259">
    <property type="entry name" value="MFS_trans_sf"/>
</dbReference>
<feature type="transmembrane region" description="Helical" evidence="2">
    <location>
        <begin position="102"/>
        <end position="120"/>
    </location>
</feature>
<feature type="transmembrane region" description="Helical" evidence="2">
    <location>
        <begin position="363"/>
        <end position="386"/>
    </location>
</feature>
<dbReference type="Gene3D" id="1.20.1250.20">
    <property type="entry name" value="MFS general substrate transporter like domains"/>
    <property type="match status" value="1"/>
</dbReference>
<evidence type="ECO:0000256" key="2">
    <source>
        <dbReference type="SAM" id="Phobius"/>
    </source>
</evidence>
<keyword evidence="2" id="KW-0472">Membrane</keyword>
<evidence type="ECO:0000259" key="3">
    <source>
        <dbReference type="PROSITE" id="PS50850"/>
    </source>
</evidence>
<feature type="transmembrane region" description="Helical" evidence="2">
    <location>
        <begin position="61"/>
        <end position="82"/>
    </location>
</feature>
<dbReference type="InterPro" id="IPR020846">
    <property type="entry name" value="MFS_dom"/>
</dbReference>
<feature type="domain" description="Major facilitator superfamily (MFS) profile" evidence="3">
    <location>
        <begin position="59"/>
        <end position="452"/>
    </location>
</feature>
<feature type="transmembrane region" description="Helical" evidence="2">
    <location>
        <begin position="308"/>
        <end position="325"/>
    </location>
</feature>
<accession>A0ABN8LUP1</accession>
<reference evidence="4 5" key="1">
    <citation type="submission" date="2022-05" db="EMBL/GenBank/DDBJ databases">
        <authorList>
            <consortium name="Genoscope - CEA"/>
            <person name="William W."/>
        </authorList>
    </citation>
    <scope>NUCLEOTIDE SEQUENCE [LARGE SCALE GENOMIC DNA]</scope>
</reference>
<dbReference type="Proteomes" id="UP001159427">
    <property type="component" value="Unassembled WGS sequence"/>
</dbReference>
<dbReference type="EMBL" id="CALNXI010000098">
    <property type="protein sequence ID" value="CAH3018859.1"/>
    <property type="molecule type" value="Genomic_DNA"/>
</dbReference>
<feature type="transmembrane region" description="Helical" evidence="2">
    <location>
        <begin position="272"/>
        <end position="288"/>
    </location>
</feature>
<protein>
    <recommendedName>
        <fullName evidence="3">Major facilitator superfamily (MFS) profile domain-containing protein</fullName>
    </recommendedName>
</protein>
<dbReference type="PROSITE" id="PS50850">
    <property type="entry name" value="MFS"/>
    <property type="match status" value="1"/>
</dbReference>
<dbReference type="Pfam" id="PF07690">
    <property type="entry name" value="MFS_1"/>
    <property type="match status" value="1"/>
</dbReference>
<feature type="transmembrane region" description="Helical" evidence="2">
    <location>
        <begin position="426"/>
        <end position="447"/>
    </location>
</feature>
<gene>
    <name evidence="4" type="ORF">PEVE_00045061</name>
</gene>
<keyword evidence="5" id="KW-1185">Reference proteome</keyword>
<evidence type="ECO:0000256" key="1">
    <source>
        <dbReference type="ARBA" id="ARBA00004141"/>
    </source>
</evidence>
<dbReference type="SUPFAM" id="SSF103473">
    <property type="entry name" value="MFS general substrate transporter"/>
    <property type="match status" value="1"/>
</dbReference>
<keyword evidence="2" id="KW-1133">Transmembrane helix</keyword>
<feature type="transmembrane region" description="Helical" evidence="2">
    <location>
        <begin position="398"/>
        <end position="420"/>
    </location>
</feature>
<dbReference type="InterPro" id="IPR011701">
    <property type="entry name" value="MFS"/>
</dbReference>
<comment type="caution">
    <text evidence="4">The sequence shown here is derived from an EMBL/GenBank/DDBJ whole genome shotgun (WGS) entry which is preliminary data.</text>
</comment>
<evidence type="ECO:0000313" key="4">
    <source>
        <dbReference type="EMBL" id="CAH3018859.1"/>
    </source>
</evidence>
<keyword evidence="2" id="KW-0812">Transmembrane</keyword>
<comment type="subcellular location">
    <subcellularLocation>
        <location evidence="1">Membrane</location>
        <topology evidence="1">Multi-pass membrane protein</topology>
    </subcellularLocation>
</comment>
<feature type="transmembrane region" description="Helical" evidence="2">
    <location>
        <begin position="153"/>
        <end position="179"/>
    </location>
</feature>
<feature type="transmembrane region" description="Helical" evidence="2">
    <location>
        <begin position="337"/>
        <end position="357"/>
    </location>
</feature>
<dbReference type="InterPro" id="IPR050327">
    <property type="entry name" value="Proton-linked_MCT"/>
</dbReference>
<feature type="transmembrane region" description="Helical" evidence="2">
    <location>
        <begin position="219"/>
        <end position="239"/>
    </location>
</feature>
<dbReference type="PANTHER" id="PTHR11360:SF251">
    <property type="entry name" value="MAJOR FACILITATOR SUPERFAMILY (MFS) PROFILE DOMAIN-CONTAINING PROTEIN"/>
    <property type="match status" value="1"/>
</dbReference>
<sequence>MTPTGAMSQKAKPTTFTCCLLDDAELAKQSCQAVLQSANKKEKAAQIVVCKETVSTGQDSCWSWVVCFAAVFSNVVICGFTYSYGILFPALLDEFQQGKANTAWIGSIAMAGVGLYGPIIGKVYHRFGARTVAFLGSIICVISLIATSQAPNLYVMLATYGVLFGFGACSVYMITFMAVPRYFVRWRSLSLGLIAMGPGGGLFIMSPIVQALFERFGWRGTFLAMAGVVSLACVMAFVYRPITLESDKVELHSDSKADSKFWDLSIVKHKKFMLCVTAGVVFYLGHYTPTVHMVRFLEDRGSSEVKASRLYIYSGIASLLVRPVIGRVNDLTWVNPCYIYTVAAALEGVFTILLPFASTQFHFVIYFVFYGLADGTVGCGINIAILNSLPERLKPLGFGIYNCLSCITSACGPALGGLVADISGSYVPVFHMVGTIMLVGAALLLGVSCIKNPDKLRTEQDVDLWEMLLVVEKCSVV</sequence>
<proteinExistence type="predicted"/>
<name>A0ABN8LUP1_9CNID</name>
<organism evidence="4 5">
    <name type="scientific">Porites evermanni</name>
    <dbReference type="NCBI Taxonomy" id="104178"/>
    <lineage>
        <taxon>Eukaryota</taxon>
        <taxon>Metazoa</taxon>
        <taxon>Cnidaria</taxon>
        <taxon>Anthozoa</taxon>
        <taxon>Hexacorallia</taxon>
        <taxon>Scleractinia</taxon>
        <taxon>Fungiina</taxon>
        <taxon>Poritidae</taxon>
        <taxon>Porites</taxon>
    </lineage>
</organism>
<feature type="transmembrane region" description="Helical" evidence="2">
    <location>
        <begin position="191"/>
        <end position="213"/>
    </location>
</feature>
<evidence type="ECO:0000313" key="5">
    <source>
        <dbReference type="Proteomes" id="UP001159427"/>
    </source>
</evidence>
<dbReference type="PANTHER" id="PTHR11360">
    <property type="entry name" value="MONOCARBOXYLATE TRANSPORTER"/>
    <property type="match status" value="1"/>
</dbReference>
<feature type="transmembrane region" description="Helical" evidence="2">
    <location>
        <begin position="127"/>
        <end position="147"/>
    </location>
</feature>
<dbReference type="CDD" id="cd17352">
    <property type="entry name" value="MFS_MCT_SLC16"/>
    <property type="match status" value="1"/>
</dbReference>